<proteinExistence type="predicted"/>
<dbReference type="Proteomes" id="UP000242818">
    <property type="component" value="Unassembled WGS sequence"/>
</dbReference>
<evidence type="ECO:0000313" key="2">
    <source>
        <dbReference type="Proteomes" id="UP000242818"/>
    </source>
</evidence>
<reference evidence="1 2" key="1">
    <citation type="submission" date="2016-08" db="EMBL/GenBank/DDBJ databases">
        <authorList>
            <person name="Seilhamer J.J."/>
        </authorList>
    </citation>
    <scope>NUCLEOTIDE SEQUENCE [LARGE SCALE GENOMIC DNA]</scope>
    <source>
        <strain evidence="1 2">A37T2</strain>
    </source>
</reference>
<sequence length="58" mass="6791">MGTIVPALSYWCKDISSIKKPPYMEAFFLTFSGNYFLRKNNLTGTPEKLNLPRNWFSR</sequence>
<gene>
    <name evidence="1" type="ORF">GA0116948_105119</name>
</gene>
<name>A0A1C4D875_9BACT</name>
<protein>
    <submittedName>
        <fullName evidence="1">Uncharacterized protein</fullName>
    </submittedName>
</protein>
<accession>A0A1C4D875</accession>
<keyword evidence="2" id="KW-1185">Reference proteome</keyword>
<evidence type="ECO:0000313" key="1">
    <source>
        <dbReference type="EMBL" id="SCC27466.1"/>
    </source>
</evidence>
<organism evidence="1 2">
    <name type="scientific">Chitinophaga costaii</name>
    <dbReference type="NCBI Taxonomy" id="1335309"/>
    <lineage>
        <taxon>Bacteria</taxon>
        <taxon>Pseudomonadati</taxon>
        <taxon>Bacteroidota</taxon>
        <taxon>Chitinophagia</taxon>
        <taxon>Chitinophagales</taxon>
        <taxon>Chitinophagaceae</taxon>
        <taxon>Chitinophaga</taxon>
    </lineage>
</organism>
<dbReference type="AlphaFoldDB" id="A0A1C4D875"/>
<dbReference type="EMBL" id="FMAR01000005">
    <property type="protein sequence ID" value="SCC27466.1"/>
    <property type="molecule type" value="Genomic_DNA"/>
</dbReference>